<accession>A0A9Q1GP98</accession>
<dbReference type="EMBL" id="JAKOGI010001741">
    <property type="protein sequence ID" value="KAJ8424195.1"/>
    <property type="molecule type" value="Genomic_DNA"/>
</dbReference>
<dbReference type="Proteomes" id="UP001153076">
    <property type="component" value="Unassembled WGS sequence"/>
</dbReference>
<dbReference type="OrthoDB" id="1935089at2759"/>
<dbReference type="PANTHER" id="PTHR33710:SF79">
    <property type="entry name" value="OS06G0205337 PROTEIN"/>
    <property type="match status" value="1"/>
</dbReference>
<gene>
    <name evidence="1" type="ORF">Cgig2_025754</name>
</gene>
<evidence type="ECO:0008006" key="3">
    <source>
        <dbReference type="Google" id="ProtNLM"/>
    </source>
</evidence>
<reference evidence="1" key="1">
    <citation type="submission" date="2022-04" db="EMBL/GenBank/DDBJ databases">
        <title>Carnegiea gigantea Genome sequencing and assembly v2.</title>
        <authorList>
            <person name="Copetti D."/>
            <person name="Sanderson M.J."/>
            <person name="Burquez A."/>
            <person name="Wojciechowski M.F."/>
        </authorList>
    </citation>
    <scope>NUCLEOTIDE SEQUENCE</scope>
    <source>
        <strain evidence="1">SGP5-SGP5p</strain>
        <tissue evidence="1">Aerial part</tissue>
    </source>
</reference>
<dbReference type="PANTHER" id="PTHR33710">
    <property type="entry name" value="BNAC02G09200D PROTEIN"/>
    <property type="match status" value="1"/>
</dbReference>
<organism evidence="1 2">
    <name type="scientific">Carnegiea gigantea</name>
    <dbReference type="NCBI Taxonomy" id="171969"/>
    <lineage>
        <taxon>Eukaryota</taxon>
        <taxon>Viridiplantae</taxon>
        <taxon>Streptophyta</taxon>
        <taxon>Embryophyta</taxon>
        <taxon>Tracheophyta</taxon>
        <taxon>Spermatophyta</taxon>
        <taxon>Magnoliopsida</taxon>
        <taxon>eudicotyledons</taxon>
        <taxon>Gunneridae</taxon>
        <taxon>Pentapetalae</taxon>
        <taxon>Caryophyllales</taxon>
        <taxon>Cactineae</taxon>
        <taxon>Cactaceae</taxon>
        <taxon>Cactoideae</taxon>
        <taxon>Echinocereeae</taxon>
        <taxon>Carnegiea</taxon>
    </lineage>
</organism>
<comment type="caution">
    <text evidence="1">The sequence shown here is derived from an EMBL/GenBank/DDBJ whole genome shotgun (WGS) entry which is preliminary data.</text>
</comment>
<dbReference type="SUPFAM" id="SSF56219">
    <property type="entry name" value="DNase I-like"/>
    <property type="match status" value="1"/>
</dbReference>
<dbReference type="InterPro" id="IPR036691">
    <property type="entry name" value="Endo/exonu/phosph_ase_sf"/>
</dbReference>
<protein>
    <recommendedName>
        <fullName evidence="3">Endonuclease/exonuclease/phosphatase domain-containing protein</fullName>
    </recommendedName>
</protein>
<name>A0A9Q1GP98_9CARY</name>
<sequence length="200" mass="23613">MPPADDFTPVRRRICIEPYYSWTNRVVRSRIDRVLANVYWYDKFNFTQVKYEAHGLSDHTPLLVMFPQSLKAKTKFQYCDIWAKHGSFPSLISAALPRHVTSSSMQQLRNFLAQLRPSLFKLHKTFTDLREQMQLQQTQIALQSNPTDMELYRKEKEMRERYISILSSSILLLQQQCKIKWIKYGDTSSRCSLQKPNRGS</sequence>
<keyword evidence="2" id="KW-1185">Reference proteome</keyword>
<dbReference type="AlphaFoldDB" id="A0A9Q1GP98"/>
<evidence type="ECO:0000313" key="2">
    <source>
        <dbReference type="Proteomes" id="UP001153076"/>
    </source>
</evidence>
<evidence type="ECO:0000313" key="1">
    <source>
        <dbReference type="EMBL" id="KAJ8424195.1"/>
    </source>
</evidence>
<proteinExistence type="predicted"/>